<gene>
    <name evidence="2" type="ORF">C8P66_108158</name>
</gene>
<proteinExistence type="predicted"/>
<evidence type="ECO:0000313" key="2">
    <source>
        <dbReference type="EMBL" id="PZW46878.1"/>
    </source>
</evidence>
<protein>
    <submittedName>
        <fullName evidence="2">Uncharacterized protein</fullName>
    </submittedName>
</protein>
<feature type="transmembrane region" description="Helical" evidence="1">
    <location>
        <begin position="12"/>
        <end position="30"/>
    </location>
</feature>
<organism evidence="2 3">
    <name type="scientific">Humitalea rosea</name>
    <dbReference type="NCBI Taxonomy" id="990373"/>
    <lineage>
        <taxon>Bacteria</taxon>
        <taxon>Pseudomonadati</taxon>
        <taxon>Pseudomonadota</taxon>
        <taxon>Alphaproteobacteria</taxon>
        <taxon>Acetobacterales</taxon>
        <taxon>Roseomonadaceae</taxon>
        <taxon>Humitalea</taxon>
    </lineage>
</organism>
<dbReference type="AlphaFoldDB" id="A0A2W7IJQ8"/>
<dbReference type="EMBL" id="QKYU01000008">
    <property type="protein sequence ID" value="PZW46878.1"/>
    <property type="molecule type" value="Genomic_DNA"/>
</dbReference>
<keyword evidence="1" id="KW-1133">Transmembrane helix</keyword>
<keyword evidence="1" id="KW-0472">Membrane</keyword>
<comment type="caution">
    <text evidence="2">The sequence shown here is derived from an EMBL/GenBank/DDBJ whole genome shotgun (WGS) entry which is preliminary data.</text>
</comment>
<evidence type="ECO:0000313" key="3">
    <source>
        <dbReference type="Proteomes" id="UP000249688"/>
    </source>
</evidence>
<name>A0A2W7IJQ8_9PROT</name>
<keyword evidence="3" id="KW-1185">Reference proteome</keyword>
<reference evidence="2 3" key="1">
    <citation type="submission" date="2018-06" db="EMBL/GenBank/DDBJ databases">
        <title>Genomic Encyclopedia of Archaeal and Bacterial Type Strains, Phase II (KMG-II): from individual species to whole genera.</title>
        <authorList>
            <person name="Goeker M."/>
        </authorList>
    </citation>
    <scope>NUCLEOTIDE SEQUENCE [LARGE SCALE GENOMIC DNA]</scope>
    <source>
        <strain evidence="2 3">DSM 24525</strain>
    </source>
</reference>
<accession>A0A2W7IJQ8</accession>
<evidence type="ECO:0000256" key="1">
    <source>
        <dbReference type="SAM" id="Phobius"/>
    </source>
</evidence>
<keyword evidence="1" id="KW-0812">Transmembrane</keyword>
<sequence length="34" mass="4115">MLLDQALEWIAQNRTGMVILVSVMMITLWLRRRR</sequence>
<dbReference type="Proteomes" id="UP000249688">
    <property type="component" value="Unassembled WGS sequence"/>
</dbReference>